<protein>
    <recommendedName>
        <fullName evidence="4">Helix-turn-helix domain-containing protein</fullName>
    </recommendedName>
</protein>
<proteinExistence type="predicted"/>
<gene>
    <name evidence="2" type="ORF">SAMN05216326_12930</name>
</gene>
<feature type="region of interest" description="Disordered" evidence="1">
    <location>
        <begin position="132"/>
        <end position="189"/>
    </location>
</feature>
<dbReference type="RefSeq" id="WP_090660464.1">
    <property type="nucleotide sequence ID" value="NZ_FOIA01000029.1"/>
</dbReference>
<sequence length="189" mass="21466">MARRKCKKEEMETFSGSYSAIPHRVIDSDAFIGATDKAKSLLFALIRQVNGRNNGRLQLVDKWLAEHGWRSKSANKKTTEELIKRGLIVRTRQGGLNMGCSWYAVTWLPIKNFVGLDISNNSYHQGIWADCNSPPTERRKPPLRDNPLPSNTGAEKTKNLPRLSGQHYPVQRGSEPNHYPDYRGGETRF</sequence>
<dbReference type="EMBL" id="FOIA01000029">
    <property type="protein sequence ID" value="SET47093.1"/>
    <property type="molecule type" value="Genomic_DNA"/>
</dbReference>
<dbReference type="Proteomes" id="UP000199345">
    <property type="component" value="Unassembled WGS sequence"/>
</dbReference>
<dbReference type="AlphaFoldDB" id="A0A1I0EQ00"/>
<keyword evidence="3" id="KW-1185">Reference proteome</keyword>
<evidence type="ECO:0008006" key="4">
    <source>
        <dbReference type="Google" id="ProtNLM"/>
    </source>
</evidence>
<name>A0A1I0EQ00_9PROT</name>
<dbReference type="OrthoDB" id="8910510at2"/>
<evidence type="ECO:0000256" key="1">
    <source>
        <dbReference type="SAM" id="MobiDB-lite"/>
    </source>
</evidence>
<evidence type="ECO:0000313" key="2">
    <source>
        <dbReference type="EMBL" id="SET47093.1"/>
    </source>
</evidence>
<reference evidence="3" key="1">
    <citation type="submission" date="2016-10" db="EMBL/GenBank/DDBJ databases">
        <authorList>
            <person name="Varghese N."/>
            <person name="Submissions S."/>
        </authorList>
    </citation>
    <scope>NUCLEOTIDE SEQUENCE [LARGE SCALE GENOMIC DNA]</scope>
    <source>
        <strain evidence="3">Nm71</strain>
    </source>
</reference>
<accession>A0A1I0EQ00</accession>
<organism evidence="2 3">
    <name type="scientific">Nitrosomonas marina</name>
    <dbReference type="NCBI Taxonomy" id="917"/>
    <lineage>
        <taxon>Bacteria</taxon>
        <taxon>Pseudomonadati</taxon>
        <taxon>Pseudomonadota</taxon>
        <taxon>Betaproteobacteria</taxon>
        <taxon>Nitrosomonadales</taxon>
        <taxon>Nitrosomonadaceae</taxon>
        <taxon>Nitrosomonas</taxon>
    </lineage>
</organism>
<evidence type="ECO:0000313" key="3">
    <source>
        <dbReference type="Proteomes" id="UP000199345"/>
    </source>
</evidence>
<feature type="compositionally biased region" description="Basic and acidic residues" evidence="1">
    <location>
        <begin position="178"/>
        <end position="189"/>
    </location>
</feature>